<sequence>MDAFEVLANKGAELVAQRDKTANEGERALLNKQIKAIRMAQFKLISNEVIETIKPQIPQIVADAIKAAGLEKRIAGLKTNAEKMEMYKQSGAPNPDEYFSPDVEFMAQVEERLGSCLTEEQRRYFDGVDSSAGIDLNSYFGREIEHFDAAPSMPEPEPEMATDPEAEQRKRVFNAIGIRY</sequence>
<accession>Q7C0J8</accession>
<reference evidence="2 3" key="1">
    <citation type="journal article" date="2002" name="Nucleic Acids Res.">
        <title>Genome sequence of Shigella flexneri 2a: insights into pathogenicity through comparison with genomes of Escherichia coli K12 and O157.</title>
        <authorList>
            <person name="Jin Q."/>
            <person name="Yuan Z."/>
            <person name="Xu J."/>
            <person name="Wang Y."/>
            <person name="Shen Y."/>
            <person name="Lu W."/>
            <person name="Wang J."/>
            <person name="Liu H."/>
            <person name="Yang J."/>
            <person name="Yang F."/>
            <person name="Zhang X."/>
            <person name="Zhang J."/>
            <person name="Yang G."/>
            <person name="Wu H."/>
            <person name="Qu D."/>
            <person name="Dong J."/>
            <person name="Sun L."/>
            <person name="Xue Y."/>
            <person name="Zhao A."/>
            <person name="Gao Y."/>
            <person name="Zhu J."/>
            <person name="Kan B."/>
            <person name="Ding K."/>
            <person name="Chen S."/>
            <person name="Cheng H."/>
            <person name="Yao Z."/>
            <person name="He B."/>
            <person name="Chen R."/>
            <person name="Ma D."/>
            <person name="Qiang B."/>
            <person name="Wen Y."/>
            <person name="Hou Y."/>
            <person name="Yu J."/>
        </authorList>
    </citation>
    <scope>NUCLEOTIDE SEQUENCE [LARGE SCALE GENOMIC DNA]</scope>
    <source>
        <strain evidence="3">301 / Serotype 2a</strain>
    </source>
</reference>
<dbReference type="RefSeq" id="WP_000338539.1">
    <property type="nucleotide sequence ID" value="NZ_BSBP01000006.1"/>
</dbReference>
<dbReference type="RefSeq" id="NP_708293.1">
    <property type="nucleotide sequence ID" value="NC_004337.2"/>
</dbReference>
<accession>A0A0H2V106</accession>
<feature type="region of interest" description="Disordered" evidence="1">
    <location>
        <begin position="149"/>
        <end position="168"/>
    </location>
</feature>
<protein>
    <submittedName>
        <fullName evidence="2">Uncharacterized protein</fullName>
    </submittedName>
</protein>
<dbReference type="PATRIC" id="fig|198214.7.peg.2983"/>
<name>A0A0H2V106_SHIFL</name>
<dbReference type="OMA" id="AEKMEMH"/>
<keyword evidence="3" id="KW-1185">Reference proteome</keyword>
<dbReference type="GeneID" id="1025605"/>
<evidence type="ECO:0000313" key="2">
    <source>
        <dbReference type="EMBL" id="AAN44000.1"/>
    </source>
</evidence>
<dbReference type="EMBL" id="AE005674">
    <property type="protein sequence ID" value="AAN44000.1"/>
    <property type="molecule type" value="Genomic_DNA"/>
</dbReference>
<dbReference type="AlphaFoldDB" id="A0A0H2V106"/>
<dbReference type="KEGG" id="sfl:SF2496"/>
<gene>
    <name evidence="2" type="ordered locus">SF2496</name>
</gene>
<organism evidence="2 3">
    <name type="scientific">Shigella flexneri</name>
    <dbReference type="NCBI Taxonomy" id="623"/>
    <lineage>
        <taxon>Bacteria</taxon>
        <taxon>Pseudomonadati</taxon>
        <taxon>Pseudomonadota</taxon>
        <taxon>Gammaproteobacteria</taxon>
        <taxon>Enterobacterales</taxon>
        <taxon>Enterobacteriaceae</taxon>
        <taxon>Shigella</taxon>
    </lineage>
</organism>
<accession>Q83K66</accession>
<dbReference type="Proteomes" id="UP000001006">
    <property type="component" value="Chromosome"/>
</dbReference>
<evidence type="ECO:0000313" key="3">
    <source>
        <dbReference type="Proteomes" id="UP000001006"/>
    </source>
</evidence>
<evidence type="ECO:0000256" key="1">
    <source>
        <dbReference type="SAM" id="MobiDB-lite"/>
    </source>
</evidence>
<accession>A0A2G3FI23</accession>
<dbReference type="PaxDb" id="198214-SF2496"/>
<feature type="compositionally biased region" description="Acidic residues" evidence="1">
    <location>
        <begin position="156"/>
        <end position="165"/>
    </location>
</feature>
<proteinExistence type="predicted"/>